<protein>
    <recommendedName>
        <fullName evidence="5">Flagellar assembly T-like protein</fullName>
    </recommendedName>
</protein>
<organism evidence="3 4">
    <name type="scientific">Paludibacterium paludis</name>
    <dbReference type="NCBI Taxonomy" id="1225769"/>
    <lineage>
        <taxon>Bacteria</taxon>
        <taxon>Pseudomonadati</taxon>
        <taxon>Pseudomonadota</taxon>
        <taxon>Betaproteobacteria</taxon>
        <taxon>Neisseriales</taxon>
        <taxon>Chromobacteriaceae</taxon>
        <taxon>Paludibacterium</taxon>
    </lineage>
</organism>
<dbReference type="RefSeq" id="WP_229804554.1">
    <property type="nucleotide sequence ID" value="NZ_BMYX01000005.1"/>
</dbReference>
<dbReference type="Proteomes" id="UP000645257">
    <property type="component" value="Unassembled WGS sequence"/>
</dbReference>
<name>A0A918U8D3_9NEIS</name>
<feature type="domain" description="Flagellar assembly protein T middle" evidence="1">
    <location>
        <begin position="135"/>
        <end position="292"/>
    </location>
</feature>
<comment type="caution">
    <text evidence="3">The sequence shown here is derived from an EMBL/GenBank/DDBJ whole genome shotgun (WGS) entry which is preliminary data.</text>
</comment>
<dbReference type="InterPro" id="IPR038180">
    <property type="entry name" value="FlgT_N_sf"/>
</dbReference>
<feature type="domain" description="Flagellar assembly protein T N-terminal" evidence="2">
    <location>
        <begin position="30"/>
        <end position="110"/>
    </location>
</feature>
<reference evidence="3" key="1">
    <citation type="journal article" date="2014" name="Int. J. Syst. Evol. Microbiol.">
        <title>Complete genome sequence of Corynebacterium casei LMG S-19264T (=DSM 44701T), isolated from a smear-ripened cheese.</title>
        <authorList>
            <consortium name="US DOE Joint Genome Institute (JGI-PGF)"/>
            <person name="Walter F."/>
            <person name="Albersmeier A."/>
            <person name="Kalinowski J."/>
            <person name="Ruckert C."/>
        </authorList>
    </citation>
    <scope>NUCLEOTIDE SEQUENCE</scope>
    <source>
        <strain evidence="3">KCTC 32182</strain>
    </source>
</reference>
<dbReference type="InterPro" id="IPR032370">
    <property type="entry name" value="FlgT_N"/>
</dbReference>
<evidence type="ECO:0000259" key="1">
    <source>
        <dbReference type="Pfam" id="PF16539"/>
    </source>
</evidence>
<keyword evidence="4" id="KW-1185">Reference proteome</keyword>
<gene>
    <name evidence="3" type="ORF">GCM10011289_12210</name>
</gene>
<evidence type="ECO:0000313" key="3">
    <source>
        <dbReference type="EMBL" id="GGY10941.1"/>
    </source>
</evidence>
<accession>A0A918U8D3</accession>
<reference evidence="3" key="2">
    <citation type="submission" date="2020-09" db="EMBL/GenBank/DDBJ databases">
        <authorList>
            <person name="Sun Q."/>
            <person name="Kim S."/>
        </authorList>
    </citation>
    <scope>NUCLEOTIDE SEQUENCE</scope>
    <source>
        <strain evidence="3">KCTC 32182</strain>
    </source>
</reference>
<dbReference type="AlphaFoldDB" id="A0A918U8D3"/>
<dbReference type="Gene3D" id="3.30.1660.40">
    <property type="entry name" value="FlgT, N-terminal domain"/>
    <property type="match status" value="1"/>
</dbReference>
<sequence>MMNWTVVLRRIAALGAAFVLVSGLVRAQSITARGAAPLDAGRSAARELAIQDAVNQAALSVGARVESAEMLEGGRYRETGSLTASPLGGKVKVLSEYAEGGLYHVKIAIDTPDRAAEPARSASTDPSCAAPGGRSLRKKLVTTWFAVRDPADASDLTGLSTRLPSVLAERLGARPALSVTDAGGIGVLPDARMSDPRAGSDNVRLIGAKEGAQFVVAGRVVSTSVTSRFLRPTLFESHNTSQQGVYYDGPLSGILGGAVKYVPTERQFDAEIWLYDALTGAVLLNDRISTLARGGSVVPANPVPFGSAAFWRTDYGQAIDGLLDKAVAKLDATLSCIPFSAKVVEVDDTGKSYISAGGLDGLKVGDKLLLYRQQSRAAGNNPELGIAETLVGTVSLVQIQPRLSIAVAEGGGKAAQAGDIVRYQPKR</sequence>
<evidence type="ECO:0008006" key="5">
    <source>
        <dbReference type="Google" id="ProtNLM"/>
    </source>
</evidence>
<evidence type="ECO:0000313" key="4">
    <source>
        <dbReference type="Proteomes" id="UP000645257"/>
    </source>
</evidence>
<evidence type="ECO:0000259" key="2">
    <source>
        <dbReference type="Pfam" id="PF16548"/>
    </source>
</evidence>
<dbReference type="InterPro" id="IPR032386">
    <property type="entry name" value="FlgT_M"/>
</dbReference>
<dbReference type="Pfam" id="PF16548">
    <property type="entry name" value="FlgT_N"/>
    <property type="match status" value="1"/>
</dbReference>
<dbReference type="Pfam" id="PF16539">
    <property type="entry name" value="FlgT_M"/>
    <property type="match status" value="1"/>
</dbReference>
<proteinExistence type="predicted"/>
<dbReference type="Gene3D" id="3.40.50.10610">
    <property type="entry name" value="ABC-type transport auxiliary lipoprotein component"/>
    <property type="match status" value="1"/>
</dbReference>
<dbReference type="EMBL" id="BMYX01000005">
    <property type="protein sequence ID" value="GGY10941.1"/>
    <property type="molecule type" value="Genomic_DNA"/>
</dbReference>